<organism evidence="3 4">
    <name type="scientific">Thelephora terrestris</name>
    <dbReference type="NCBI Taxonomy" id="56493"/>
    <lineage>
        <taxon>Eukaryota</taxon>
        <taxon>Fungi</taxon>
        <taxon>Dikarya</taxon>
        <taxon>Basidiomycota</taxon>
        <taxon>Agaricomycotina</taxon>
        <taxon>Agaricomycetes</taxon>
        <taxon>Thelephorales</taxon>
        <taxon>Thelephoraceae</taxon>
        <taxon>Thelephora</taxon>
    </lineage>
</organism>
<evidence type="ECO:0000256" key="2">
    <source>
        <dbReference type="SAM" id="Phobius"/>
    </source>
</evidence>
<keyword evidence="4" id="KW-1185">Reference proteome</keyword>
<keyword evidence="2" id="KW-0472">Membrane</keyword>
<accession>A0A9P6H9B7</accession>
<reference evidence="3" key="2">
    <citation type="submission" date="2020-11" db="EMBL/GenBank/DDBJ databases">
        <authorList>
            <consortium name="DOE Joint Genome Institute"/>
            <person name="Kuo A."/>
            <person name="Miyauchi S."/>
            <person name="Kiss E."/>
            <person name="Drula E."/>
            <person name="Kohler A."/>
            <person name="Sanchez-Garcia M."/>
            <person name="Andreopoulos B."/>
            <person name="Barry K.W."/>
            <person name="Bonito G."/>
            <person name="Buee M."/>
            <person name="Carver A."/>
            <person name="Chen C."/>
            <person name="Cichocki N."/>
            <person name="Clum A."/>
            <person name="Culley D."/>
            <person name="Crous P.W."/>
            <person name="Fauchery L."/>
            <person name="Girlanda M."/>
            <person name="Hayes R."/>
            <person name="Keri Z."/>
            <person name="Labutti K."/>
            <person name="Lipzen A."/>
            <person name="Lombard V."/>
            <person name="Magnuson J."/>
            <person name="Maillard F."/>
            <person name="Morin E."/>
            <person name="Murat C."/>
            <person name="Nolan M."/>
            <person name="Ohm R."/>
            <person name="Pangilinan J."/>
            <person name="Pereira M."/>
            <person name="Perotto S."/>
            <person name="Peter M."/>
            <person name="Riley R."/>
            <person name="Sitrit Y."/>
            <person name="Stielow B."/>
            <person name="Szollosi G."/>
            <person name="Zifcakova L."/>
            <person name="Stursova M."/>
            <person name="Spatafora J.W."/>
            <person name="Tedersoo L."/>
            <person name="Vaario L.-M."/>
            <person name="Yamada A."/>
            <person name="Yan M."/>
            <person name="Wang P."/>
            <person name="Xu J."/>
            <person name="Bruns T."/>
            <person name="Baldrian P."/>
            <person name="Vilgalys R."/>
            <person name="Henrissat B."/>
            <person name="Grigoriev I.V."/>
            <person name="Hibbett D."/>
            <person name="Nagy L.G."/>
            <person name="Martin F.M."/>
        </authorList>
    </citation>
    <scope>NUCLEOTIDE SEQUENCE</scope>
    <source>
        <strain evidence="3">UH-Tt-Lm1</strain>
    </source>
</reference>
<comment type="caution">
    <text evidence="3">The sequence shown here is derived from an EMBL/GenBank/DDBJ whole genome shotgun (WGS) entry which is preliminary data.</text>
</comment>
<evidence type="ECO:0000256" key="1">
    <source>
        <dbReference type="SAM" id="Coils"/>
    </source>
</evidence>
<dbReference type="Proteomes" id="UP000736335">
    <property type="component" value="Unassembled WGS sequence"/>
</dbReference>
<dbReference type="SUPFAM" id="SSF52047">
    <property type="entry name" value="RNI-like"/>
    <property type="match status" value="1"/>
</dbReference>
<keyword evidence="2" id="KW-0812">Transmembrane</keyword>
<sequence>MYFMCFPSSSDFAHYSGKVTERLPPEILVLVCQAVEEPPPDGRALVLHKHRKITNILQIKNTCKSWYLRIATAKLLFRDIAFDTTNISTVETAQACLRLLGRGSKIPLHVFIAGSEGDMDRFTRLCDKVTRLFKRLSGFGPSIVRCQVWDPSDKMCNMLKGRASALGYLRIGVTGRTSVFSGPLPSLRAMALTTSHSKLWNASTSPALSNLSLSYAGDPTRTSLRALIQLLQGLPQLQNLHLENFRHWVFRNPFLPKSGMVSTTLRKISFTDCDFAPVLQHLCAPNLRAFLIYGTRPNDNTTSLPLFHDPALLWRIQTPPLLETPGLGSIAAVARQEPTRRFFTIEISGKGFQFLVRLNWFRWRQVDWERWVDRSCRDLFQRLQLSPRVSLAIDFDRPSIATLFPAFSSLVCVKSLAVIGGSLCEILQFLGVSRYPSYQLRLPALKHLDLMAYAPLTAQEGNQVRSYLQFRAYSNAPVRVTLRSSAWREAEGCPWTSFMDAESTCKLLGTLVQPVKKSCMEAQIQCPQLYAGGGVLLGVACIRVAKLSISVLLIRVLSECFIAVGIAATKWLRWLVILPHDQYRPPSALSGGGALREASLLSASEVYKASMTESDSAYLKARSAPKRSNLDLTSWHSPLIPMADCLEEDLVDALEDALDQYVEARQQREEAENDLRVRHESINRHKLKDLVRGGLLSSRECDLNLEKHNDVKHLRYSAGKIHEEQRENLMEVNKKLLLISLEAQEVGAAVGMYDGHRVLDDAPATRVDFRTRNATPEEDNIDTQVLTRMVDAEQIRSEINGLGGRSAEPDCNEEPVCAYLGQSTETPEGIETYTPSPVWEHRAVGIAATWWSELIRGWKYSKVLEEYGWALGAIVGTVLIALLGWWVQRAGQVPEGFVERGSPQWFRSRLHHGRRE</sequence>
<dbReference type="AlphaFoldDB" id="A0A9P6H9B7"/>
<keyword evidence="2" id="KW-1133">Transmembrane helix</keyword>
<dbReference type="EMBL" id="WIUZ02000015">
    <property type="protein sequence ID" value="KAF9780933.1"/>
    <property type="molecule type" value="Genomic_DNA"/>
</dbReference>
<proteinExistence type="predicted"/>
<evidence type="ECO:0000313" key="4">
    <source>
        <dbReference type="Proteomes" id="UP000736335"/>
    </source>
</evidence>
<gene>
    <name evidence="3" type="ORF">BJ322DRAFT_1112320</name>
</gene>
<feature type="coiled-coil region" evidence="1">
    <location>
        <begin position="647"/>
        <end position="674"/>
    </location>
</feature>
<protein>
    <submittedName>
        <fullName evidence="3">Uncharacterized protein</fullName>
    </submittedName>
</protein>
<evidence type="ECO:0000313" key="3">
    <source>
        <dbReference type="EMBL" id="KAF9780933.1"/>
    </source>
</evidence>
<name>A0A9P6H9B7_9AGAM</name>
<keyword evidence="1" id="KW-0175">Coiled coil</keyword>
<feature type="transmembrane region" description="Helical" evidence="2">
    <location>
        <begin position="867"/>
        <end position="887"/>
    </location>
</feature>
<reference evidence="3" key="1">
    <citation type="journal article" date="2020" name="Nat. Commun.">
        <title>Large-scale genome sequencing of mycorrhizal fungi provides insights into the early evolution of symbiotic traits.</title>
        <authorList>
            <person name="Miyauchi S."/>
            <person name="Kiss E."/>
            <person name="Kuo A."/>
            <person name="Drula E."/>
            <person name="Kohler A."/>
            <person name="Sanchez-Garcia M."/>
            <person name="Morin E."/>
            <person name="Andreopoulos B."/>
            <person name="Barry K.W."/>
            <person name="Bonito G."/>
            <person name="Buee M."/>
            <person name="Carver A."/>
            <person name="Chen C."/>
            <person name="Cichocki N."/>
            <person name="Clum A."/>
            <person name="Culley D."/>
            <person name="Crous P.W."/>
            <person name="Fauchery L."/>
            <person name="Girlanda M."/>
            <person name="Hayes R.D."/>
            <person name="Keri Z."/>
            <person name="LaButti K."/>
            <person name="Lipzen A."/>
            <person name="Lombard V."/>
            <person name="Magnuson J."/>
            <person name="Maillard F."/>
            <person name="Murat C."/>
            <person name="Nolan M."/>
            <person name="Ohm R.A."/>
            <person name="Pangilinan J."/>
            <person name="Pereira M.F."/>
            <person name="Perotto S."/>
            <person name="Peter M."/>
            <person name="Pfister S."/>
            <person name="Riley R."/>
            <person name="Sitrit Y."/>
            <person name="Stielow J.B."/>
            <person name="Szollosi G."/>
            <person name="Zifcakova L."/>
            <person name="Stursova M."/>
            <person name="Spatafora J.W."/>
            <person name="Tedersoo L."/>
            <person name="Vaario L.M."/>
            <person name="Yamada A."/>
            <person name="Yan M."/>
            <person name="Wang P."/>
            <person name="Xu J."/>
            <person name="Bruns T."/>
            <person name="Baldrian P."/>
            <person name="Vilgalys R."/>
            <person name="Dunand C."/>
            <person name="Henrissat B."/>
            <person name="Grigoriev I.V."/>
            <person name="Hibbett D."/>
            <person name="Nagy L.G."/>
            <person name="Martin F.M."/>
        </authorList>
    </citation>
    <scope>NUCLEOTIDE SEQUENCE</scope>
    <source>
        <strain evidence="3">UH-Tt-Lm1</strain>
    </source>
</reference>